<gene>
    <name evidence="1" type="ORF">SAY86_012142</name>
</gene>
<comment type="caution">
    <text evidence="1">The sequence shown here is derived from an EMBL/GenBank/DDBJ whole genome shotgun (WGS) entry which is preliminary data.</text>
</comment>
<evidence type="ECO:0000313" key="1">
    <source>
        <dbReference type="EMBL" id="KAK4794148.1"/>
    </source>
</evidence>
<protein>
    <submittedName>
        <fullName evidence="1">Uncharacterized protein</fullName>
    </submittedName>
</protein>
<dbReference type="AlphaFoldDB" id="A0AAN7RCM2"/>
<sequence length="166" mass="18488">MVGTTGQQEDKHKRRIYVTWQDHMAVGTNLKVVGSVEWWEGPWPSPSLMVLKPTLTSESPAVIAISLWGPQGDTTTPTLPAIRPSPVCCWIHTRCTHTSFLHPRPFTPLANGQQIYGDLYSIIVFAYTGCTVPYDRRHHQFGIAVLPRLYPAVAAGAHFGDYPDAY</sequence>
<name>A0AAN7RCM2_TRANT</name>
<dbReference type="Proteomes" id="UP001346149">
    <property type="component" value="Unassembled WGS sequence"/>
</dbReference>
<organism evidence="1 2">
    <name type="scientific">Trapa natans</name>
    <name type="common">Water chestnut</name>
    <dbReference type="NCBI Taxonomy" id="22666"/>
    <lineage>
        <taxon>Eukaryota</taxon>
        <taxon>Viridiplantae</taxon>
        <taxon>Streptophyta</taxon>
        <taxon>Embryophyta</taxon>
        <taxon>Tracheophyta</taxon>
        <taxon>Spermatophyta</taxon>
        <taxon>Magnoliopsida</taxon>
        <taxon>eudicotyledons</taxon>
        <taxon>Gunneridae</taxon>
        <taxon>Pentapetalae</taxon>
        <taxon>rosids</taxon>
        <taxon>malvids</taxon>
        <taxon>Myrtales</taxon>
        <taxon>Lythraceae</taxon>
        <taxon>Trapa</taxon>
    </lineage>
</organism>
<proteinExistence type="predicted"/>
<evidence type="ECO:0000313" key="2">
    <source>
        <dbReference type="Proteomes" id="UP001346149"/>
    </source>
</evidence>
<keyword evidence="2" id="KW-1185">Reference proteome</keyword>
<accession>A0AAN7RCM2</accession>
<reference evidence="1 2" key="1">
    <citation type="journal article" date="2023" name="Hortic Res">
        <title>Pangenome of water caltrop reveals structural variations and asymmetric subgenome divergence after allopolyploidization.</title>
        <authorList>
            <person name="Zhang X."/>
            <person name="Chen Y."/>
            <person name="Wang L."/>
            <person name="Yuan Y."/>
            <person name="Fang M."/>
            <person name="Shi L."/>
            <person name="Lu R."/>
            <person name="Comes H.P."/>
            <person name="Ma Y."/>
            <person name="Chen Y."/>
            <person name="Huang G."/>
            <person name="Zhou Y."/>
            <person name="Zheng Z."/>
            <person name="Qiu Y."/>
        </authorList>
    </citation>
    <scope>NUCLEOTIDE SEQUENCE [LARGE SCALE GENOMIC DNA]</scope>
    <source>
        <strain evidence="1">F231</strain>
    </source>
</reference>
<dbReference type="EMBL" id="JAXQNO010000007">
    <property type="protein sequence ID" value="KAK4794148.1"/>
    <property type="molecule type" value="Genomic_DNA"/>
</dbReference>